<dbReference type="RefSeq" id="XP_051366346.1">
    <property type="nucleotide sequence ID" value="XM_051510807.1"/>
</dbReference>
<reference evidence="1" key="2">
    <citation type="submission" date="2022-07" db="EMBL/GenBank/DDBJ databases">
        <authorList>
            <person name="Goncalves M.F.M."/>
            <person name="Hilario S."/>
            <person name="Van De Peer Y."/>
            <person name="Esteves A.C."/>
            <person name="Alves A."/>
        </authorList>
    </citation>
    <scope>NUCLEOTIDE SEQUENCE</scope>
    <source>
        <strain evidence="1">MUM 19.33</strain>
    </source>
</reference>
<proteinExistence type="predicted"/>
<dbReference type="EMBL" id="JAGIXG020000002">
    <property type="protein sequence ID" value="KAI6785490.1"/>
    <property type="molecule type" value="Genomic_DNA"/>
</dbReference>
<comment type="caution">
    <text evidence="1">The sequence shown here is derived from an EMBL/GenBank/DDBJ whole genome shotgun (WGS) entry which is preliminary data.</text>
</comment>
<name>A0A9P9Y9J1_9HYPO</name>
<evidence type="ECO:0000313" key="1">
    <source>
        <dbReference type="EMBL" id="KAI6785490.1"/>
    </source>
</evidence>
<accession>A0A9P9Y9J1</accession>
<dbReference type="GeneID" id="75833609"/>
<gene>
    <name evidence="1" type="ORF">J7T54_007133</name>
</gene>
<organism evidence="1 2">
    <name type="scientific">Emericellopsis cladophorae</name>
    <dbReference type="NCBI Taxonomy" id="2686198"/>
    <lineage>
        <taxon>Eukaryota</taxon>
        <taxon>Fungi</taxon>
        <taxon>Dikarya</taxon>
        <taxon>Ascomycota</taxon>
        <taxon>Pezizomycotina</taxon>
        <taxon>Sordariomycetes</taxon>
        <taxon>Hypocreomycetidae</taxon>
        <taxon>Hypocreales</taxon>
        <taxon>Bionectriaceae</taxon>
        <taxon>Emericellopsis</taxon>
    </lineage>
</organism>
<reference evidence="1" key="1">
    <citation type="journal article" date="2021" name="J Fungi (Basel)">
        <title>Genomic and Metabolomic Analyses of the Marine Fungus Emericellopsis cladophorae: Insights into Saltwater Adaptability Mechanisms and Its Biosynthetic Potential.</title>
        <authorList>
            <person name="Goncalves M.F.M."/>
            <person name="Hilario S."/>
            <person name="Van de Peer Y."/>
            <person name="Esteves A.C."/>
            <person name="Alves A."/>
        </authorList>
    </citation>
    <scope>NUCLEOTIDE SEQUENCE</scope>
    <source>
        <strain evidence="1">MUM 19.33</strain>
    </source>
</reference>
<sequence length="132" mass="14410">MFNKNEQKNGISSLNNPAPTLYPIPMGTEFDCEAKLTSDNHRTTLFNTDLHKTAFSKSSADPHGGMSVEGPGPLSSSTSGAFLGRFVTPFSSLFWSRGSQAWQWPCGRMEPQNFGYPGDIQLSYARLGVLST</sequence>
<keyword evidence="2" id="KW-1185">Reference proteome</keyword>
<protein>
    <submittedName>
        <fullName evidence="1">Uncharacterized protein</fullName>
    </submittedName>
</protein>
<evidence type="ECO:0000313" key="2">
    <source>
        <dbReference type="Proteomes" id="UP001055219"/>
    </source>
</evidence>
<dbReference type="Proteomes" id="UP001055219">
    <property type="component" value="Unassembled WGS sequence"/>
</dbReference>
<dbReference type="AlphaFoldDB" id="A0A9P9Y9J1"/>